<feature type="domain" description="C2H2-type" evidence="3">
    <location>
        <begin position="309"/>
        <end position="336"/>
    </location>
</feature>
<dbReference type="PROSITE" id="PS50157">
    <property type="entry name" value="ZINC_FINGER_C2H2_2"/>
    <property type="match status" value="4"/>
</dbReference>
<name>A0A6J1SES7_FRAOC</name>
<dbReference type="InterPro" id="IPR036236">
    <property type="entry name" value="Znf_C2H2_sf"/>
</dbReference>
<protein>
    <submittedName>
        <fullName evidence="5 6">Zinc finger protein 592-like isoform X1</fullName>
    </submittedName>
</protein>
<keyword evidence="1" id="KW-0862">Zinc</keyword>
<dbReference type="Pfam" id="PF25412">
    <property type="entry name" value="zf-C2H2_ZNF592"/>
    <property type="match status" value="1"/>
</dbReference>
<dbReference type="KEGG" id="foc:113206097"/>
<dbReference type="RefSeq" id="XP_026277805.1">
    <property type="nucleotide sequence ID" value="XM_026422020.2"/>
</dbReference>
<proteinExistence type="predicted"/>
<evidence type="ECO:0000259" key="3">
    <source>
        <dbReference type="PROSITE" id="PS50157"/>
    </source>
</evidence>
<dbReference type="GO" id="GO:0008270">
    <property type="term" value="F:zinc ion binding"/>
    <property type="evidence" value="ECO:0007669"/>
    <property type="project" value="UniProtKB-KW"/>
</dbReference>
<keyword evidence="1" id="KW-0479">Metal-binding</keyword>
<feature type="region of interest" description="Disordered" evidence="2">
    <location>
        <begin position="663"/>
        <end position="685"/>
    </location>
</feature>
<dbReference type="InterPro" id="IPR057356">
    <property type="entry name" value="Znf-C2H2_ZNF592"/>
</dbReference>
<evidence type="ECO:0000313" key="4">
    <source>
        <dbReference type="Proteomes" id="UP000504606"/>
    </source>
</evidence>
<feature type="region of interest" description="Disordered" evidence="2">
    <location>
        <begin position="154"/>
        <end position="181"/>
    </location>
</feature>
<gene>
    <name evidence="5 6" type="primary">LOC113206097</name>
</gene>
<dbReference type="AlphaFoldDB" id="A0A6J1SES7"/>
<sequence>MKTCESYFISAVESQLKYDTENMTDTQSSTELPISSCADNFLWKTPNCVPEIEDGNLNQVNNNGRPPVICANQPHNRPANQTIVLDTDKTGKKETKMSNCTSIKDEENTSDDIEDLLSMKVSKDYINCVWTNEPQSSNTSNVQRPPEKLVIPDATASSEDADSSVPPAKHQSKIPDKKVNSKTLKKKKKIIISEGDAVAPLKKVPMKARDKLNRKIVTVSQRSVSNSSIHNIPSKLHDNAKKISKNSDKPVSLHMSKISTPSPVPTLNRLQDNVDSSLFVAYKNLVVQRSIPLYKPKQNDVRFFKGSYFDCKACGDRFVLETSLTCHMRRKTSKFSYRCPVCKIQLLFDNRCILLLHIMSHEMDADNLHPEDLLCLPLSENENECEAVFRHTSSNSYKCPECFGPVISLKLHFQGEEPSDFTPTNRPAADCSLKCKECAYTLPTKCALTAHERFHMMKPPHLCPDCGEVFLNSSILLNHMEEECLHHLKCSLFECSDCNFDFAILSSFTDHFVEKHLQIFFVCHICGDKVDSLKQLNKHRLNKHKLADVAQNSETANLCTRVVCDKCPDLNISLDMLQDHAASHTSDGKSVKTVYQCENCKIIFSSKTFMLNHKKDCPPKGDINCTVVNQKSVSQELLVHAVSSPMHAVPRDVNDSVQILPQKPQPALLPGNSSPGNEIDVSPNNCKKPQFSKVNPLPNRSQDILVSDVGFSKPPESLEKKAVCKLCKKVVSVVLDTAALKEHFSTEHLDIFLNAVHQEGNNRLSLQSVSTRSKEAVSEKDKKAVENFLICLRNNDFTMTETKIAKKKAGKGLHFRKSSCVGRTTQAKVSSFECYKCMFKSENSESFKTHILSHKSNPSDLQCPQCGLCFIVRPPLEKHLIVGHGIKNVNKYLIDHGFQDRTSDGEEDPVDVESLESEELQENQCTVCRQKFETAFMLQKHFRVHGGAFLLAKLKARQSSQ</sequence>
<feature type="domain" description="C2H2-type" evidence="3">
    <location>
        <begin position="461"/>
        <end position="486"/>
    </location>
</feature>
<evidence type="ECO:0000313" key="5">
    <source>
        <dbReference type="RefSeq" id="XP_026277805.1"/>
    </source>
</evidence>
<evidence type="ECO:0000313" key="6">
    <source>
        <dbReference type="RefSeq" id="XP_026277807.1"/>
    </source>
</evidence>
<dbReference type="OrthoDB" id="8195941at2759"/>
<accession>A0A6J1SES7</accession>
<evidence type="ECO:0000256" key="1">
    <source>
        <dbReference type="PROSITE-ProRule" id="PRU00042"/>
    </source>
</evidence>
<dbReference type="PANTHER" id="PTHR47222">
    <property type="entry name" value="ZINC FINGER PROTEIN 532-RELATED"/>
    <property type="match status" value="1"/>
</dbReference>
<organism evidence="4 5">
    <name type="scientific">Frankliniella occidentalis</name>
    <name type="common">Western flower thrips</name>
    <name type="synonym">Euthrips occidentalis</name>
    <dbReference type="NCBI Taxonomy" id="133901"/>
    <lineage>
        <taxon>Eukaryota</taxon>
        <taxon>Metazoa</taxon>
        <taxon>Ecdysozoa</taxon>
        <taxon>Arthropoda</taxon>
        <taxon>Hexapoda</taxon>
        <taxon>Insecta</taxon>
        <taxon>Pterygota</taxon>
        <taxon>Neoptera</taxon>
        <taxon>Paraneoptera</taxon>
        <taxon>Thysanoptera</taxon>
        <taxon>Terebrantia</taxon>
        <taxon>Thripoidea</taxon>
        <taxon>Thripidae</taxon>
        <taxon>Frankliniella</taxon>
    </lineage>
</organism>
<dbReference type="Gene3D" id="3.30.160.60">
    <property type="entry name" value="Classic Zinc Finger"/>
    <property type="match status" value="4"/>
</dbReference>
<feature type="domain" description="C2H2-type" evidence="3">
    <location>
        <begin position="923"/>
        <end position="947"/>
    </location>
</feature>
<reference evidence="5 6" key="1">
    <citation type="submission" date="2025-04" db="UniProtKB">
        <authorList>
            <consortium name="RefSeq"/>
        </authorList>
    </citation>
    <scope>IDENTIFICATION</scope>
    <source>
        <tissue evidence="5 6">Whole organism</tissue>
    </source>
</reference>
<feature type="domain" description="C2H2-type" evidence="3">
    <location>
        <begin position="433"/>
        <end position="460"/>
    </location>
</feature>
<dbReference type="InterPro" id="IPR045914">
    <property type="entry name" value="Zn532-like"/>
</dbReference>
<keyword evidence="4" id="KW-1185">Reference proteome</keyword>
<dbReference type="Proteomes" id="UP000504606">
    <property type="component" value="Unplaced"/>
</dbReference>
<feature type="compositionally biased region" description="Polar residues" evidence="2">
    <location>
        <begin position="671"/>
        <end position="685"/>
    </location>
</feature>
<dbReference type="InterPro" id="IPR013087">
    <property type="entry name" value="Znf_C2H2_type"/>
</dbReference>
<dbReference type="GeneID" id="113206097"/>
<keyword evidence="1" id="KW-0863">Zinc-finger</keyword>
<dbReference type="PANTHER" id="PTHR47222:SF5">
    <property type="entry name" value="LOW QUALITY PROTEIN: ZINC FINGER PROTEIN 532-LIKE"/>
    <property type="match status" value="1"/>
</dbReference>
<evidence type="ECO:0000256" key="2">
    <source>
        <dbReference type="SAM" id="MobiDB-lite"/>
    </source>
</evidence>
<dbReference type="RefSeq" id="XP_026277807.1">
    <property type="nucleotide sequence ID" value="XM_026422022.2"/>
</dbReference>
<dbReference type="SUPFAM" id="SSF57667">
    <property type="entry name" value="beta-beta-alpha zinc fingers"/>
    <property type="match status" value="2"/>
</dbReference>
<dbReference type="SMART" id="SM00355">
    <property type="entry name" value="ZnF_C2H2"/>
    <property type="match status" value="12"/>
</dbReference>
<dbReference type="PROSITE" id="PS00028">
    <property type="entry name" value="ZINC_FINGER_C2H2_1"/>
    <property type="match status" value="5"/>
</dbReference>